<keyword evidence="2" id="KW-1133">Transmembrane helix</keyword>
<protein>
    <recommendedName>
        <fullName evidence="5">MRH domain-containing protein</fullName>
    </recommendedName>
</protein>
<evidence type="ECO:0000256" key="1">
    <source>
        <dbReference type="ARBA" id="ARBA00023180"/>
    </source>
</evidence>
<dbReference type="EMBL" id="MLAK01000702">
    <property type="protein sequence ID" value="OHT07265.1"/>
    <property type="molecule type" value="Genomic_DNA"/>
</dbReference>
<keyword evidence="2" id="KW-0472">Membrane</keyword>
<dbReference type="Proteomes" id="UP000179807">
    <property type="component" value="Unassembled WGS sequence"/>
</dbReference>
<dbReference type="GeneID" id="94838546"/>
<dbReference type="VEuPathDB" id="TrichDB:TRFO_24599"/>
<comment type="caution">
    <text evidence="3">The sequence shown here is derived from an EMBL/GenBank/DDBJ whole genome shotgun (WGS) entry which is preliminary data.</text>
</comment>
<dbReference type="RefSeq" id="XP_068360401.1">
    <property type="nucleotide sequence ID" value="XM_068503842.1"/>
</dbReference>
<dbReference type="Pfam" id="PF02157">
    <property type="entry name" value="Man-6-P_recep"/>
    <property type="match status" value="1"/>
</dbReference>
<evidence type="ECO:0000256" key="2">
    <source>
        <dbReference type="SAM" id="Phobius"/>
    </source>
</evidence>
<dbReference type="PANTHER" id="PTHR15071:SF0">
    <property type="entry name" value="MANNOSE 6-PHOSPHATE RECEPTOR-LIKE PROTEIN 1"/>
    <property type="match status" value="1"/>
</dbReference>
<evidence type="ECO:0008006" key="5">
    <source>
        <dbReference type="Google" id="ProtNLM"/>
    </source>
</evidence>
<organism evidence="3 4">
    <name type="scientific">Tritrichomonas foetus</name>
    <dbReference type="NCBI Taxonomy" id="1144522"/>
    <lineage>
        <taxon>Eukaryota</taxon>
        <taxon>Metamonada</taxon>
        <taxon>Parabasalia</taxon>
        <taxon>Tritrichomonadida</taxon>
        <taxon>Tritrichomonadidae</taxon>
        <taxon>Tritrichomonas</taxon>
    </lineage>
</organism>
<evidence type="ECO:0000313" key="3">
    <source>
        <dbReference type="EMBL" id="OHT07265.1"/>
    </source>
</evidence>
<name>A0A1J4K713_9EUKA</name>
<dbReference type="AlphaFoldDB" id="A0A1J4K713"/>
<keyword evidence="1" id="KW-0325">Glycoprotein</keyword>
<feature type="transmembrane region" description="Helical" evidence="2">
    <location>
        <begin position="508"/>
        <end position="536"/>
    </location>
</feature>
<keyword evidence="4" id="KW-1185">Reference proteome</keyword>
<dbReference type="GO" id="GO:0000139">
    <property type="term" value="C:Golgi membrane"/>
    <property type="evidence" value="ECO:0007669"/>
    <property type="project" value="UniProtKB-SubCell"/>
</dbReference>
<dbReference type="Gene3D" id="2.70.130.10">
    <property type="entry name" value="Mannose-6-phosphate receptor binding domain"/>
    <property type="match status" value="1"/>
</dbReference>
<dbReference type="InterPro" id="IPR028927">
    <property type="entry name" value="Man-6-P_rcpt"/>
</dbReference>
<proteinExistence type="predicted"/>
<gene>
    <name evidence="3" type="ORF">TRFO_24599</name>
</gene>
<keyword evidence="2" id="KW-0812">Transmembrane</keyword>
<reference evidence="3" key="1">
    <citation type="submission" date="2016-10" db="EMBL/GenBank/DDBJ databases">
        <authorList>
            <person name="Benchimol M."/>
            <person name="Almeida L.G."/>
            <person name="Vasconcelos A.T."/>
            <person name="Perreira-Neves A."/>
            <person name="Rosa I.A."/>
            <person name="Tasca T."/>
            <person name="Bogo M.R."/>
            <person name="de Souza W."/>
        </authorList>
    </citation>
    <scope>NUCLEOTIDE SEQUENCE [LARGE SCALE GENOMIC DNA]</scope>
    <source>
        <strain evidence="3">K</strain>
    </source>
</reference>
<dbReference type="InterPro" id="IPR009011">
    <property type="entry name" value="Man6P_isomerase_rcpt-bd_dom_sf"/>
</dbReference>
<evidence type="ECO:0000313" key="4">
    <source>
        <dbReference type="Proteomes" id="UP000179807"/>
    </source>
</evidence>
<sequence length="580" mass="63278">MLFLTLFSLVTCKNDKCILDFDGVLIDLSELNIANNNYHYTSAEWGEYAFRLCGDLDKSDSKVPACGVNVTGWAGAGIHSGKCYPTAATDSQIVTKLSATQFHVEYGADTDSEPGSVDEVHTIHEFDCVDTQVSGDPVSVSISDEGKNRYITLKYKINCIQLSNTPTPTPTPVCDPIFTKASTTKPGLGIQFDLREFKTLQHGPVIIDDGNYELHFAPGSYKQCPLPYNCRHITPASIYVCRAGDLVRKSANQSLKSLQEQLGFCTSFGVASHALKFDQDGIQESDGVYARYNSNDLGKSANVYFKCNEKGDLHELTLASKMKGEGNVLNFTVTTPDVCIRTVTPVPDPAHRYCIHSSSFQNKNISFDLRDYNLATGYSGTVKLSDTSTSTTANAEFIIQPCGVLGCPTGYSCGSEVESSFWKCTDKTCVSVGDITTGDLHLDRSDANSISAKFGSSLYGTKTASILYTCSESHSEMTIESNATVDANGIYSVRVKGQMFCPKIKKGISAGAIFLIILASVIFLYILFGTLIMSLLRAHLTFPNQNFWIQFGLCVKEAVMFIFTCGKGADMTMKSTYDKV</sequence>
<dbReference type="PANTHER" id="PTHR15071">
    <property type="entry name" value="MANNOSE-6-PHOSPHATE RECEPTOR FAMILY MEMBER"/>
    <property type="match status" value="1"/>
</dbReference>
<accession>A0A1J4K713</accession>